<dbReference type="KEGG" id="pbf:CFX0092_A1276"/>
<reference evidence="4" key="1">
    <citation type="submission" date="2016-01" db="EMBL/GenBank/DDBJ databases">
        <authorList>
            <person name="Mcilroy J.S."/>
            <person name="Karst M S."/>
            <person name="Albertsen M."/>
        </authorList>
    </citation>
    <scope>NUCLEOTIDE SEQUENCE</scope>
    <source>
        <strain evidence="4">Cfx-K</strain>
    </source>
</reference>
<dbReference type="InterPro" id="IPR036291">
    <property type="entry name" value="NAD(P)-bd_dom_sf"/>
</dbReference>
<dbReference type="Proteomes" id="UP000215027">
    <property type="component" value="Chromosome I"/>
</dbReference>
<dbReference type="Pfam" id="PF00106">
    <property type="entry name" value="adh_short"/>
    <property type="match status" value="1"/>
</dbReference>
<protein>
    <recommendedName>
        <fullName evidence="6">Short chain dehydrogenase</fullName>
    </recommendedName>
</protein>
<gene>
    <name evidence="4" type="ORF">CFX0092_A1276</name>
</gene>
<dbReference type="GO" id="GO:0016491">
    <property type="term" value="F:oxidoreductase activity"/>
    <property type="evidence" value="ECO:0007669"/>
    <property type="project" value="UniProtKB-KW"/>
</dbReference>
<name>A0A160T0X4_9CHLR</name>
<dbReference type="RefSeq" id="WP_095042690.1">
    <property type="nucleotide sequence ID" value="NZ_LN890655.1"/>
</dbReference>
<sequence length="266" mass="28708">MDFKDNVVILTGASTGIGEAMAHQLAGQGAWLALAARSAQKLEAVAAECRARGGRTLVVPTDVTDEAECRELVERTVAEFGRVDTLINNAGLSMWMKLEDVADLGSLEYIMRVNFFGSMYCTYYALPHLKRSRGRIVAVASVAARTGIPTRTGYAASKHALVGFMESLRIEVEDDGVSVTIAFPDFVGSGMHTRSLGADGQPLGHNPLQVDKIMTSDECARLILAGVAARQRQIVMSNRARFGQWLKLIAPGRVDGIAKKAIEKGR</sequence>
<dbReference type="SUPFAM" id="SSF51735">
    <property type="entry name" value="NAD(P)-binding Rossmann-fold domains"/>
    <property type="match status" value="1"/>
</dbReference>
<organism evidence="4 5">
    <name type="scientific">Candidatus Promineifilum breve</name>
    <dbReference type="NCBI Taxonomy" id="1806508"/>
    <lineage>
        <taxon>Bacteria</taxon>
        <taxon>Bacillati</taxon>
        <taxon>Chloroflexota</taxon>
        <taxon>Ardenticatenia</taxon>
        <taxon>Candidatus Promineifilales</taxon>
        <taxon>Candidatus Promineifilaceae</taxon>
        <taxon>Candidatus Promineifilum</taxon>
    </lineage>
</organism>
<dbReference type="InterPro" id="IPR020904">
    <property type="entry name" value="Sc_DH/Rdtase_CS"/>
</dbReference>
<proteinExistence type="inferred from homology"/>
<dbReference type="EMBL" id="LN890655">
    <property type="protein sequence ID" value="CUS03154.2"/>
    <property type="molecule type" value="Genomic_DNA"/>
</dbReference>
<dbReference type="OrthoDB" id="9775296at2"/>
<evidence type="ECO:0008006" key="6">
    <source>
        <dbReference type="Google" id="ProtNLM"/>
    </source>
</evidence>
<evidence type="ECO:0000313" key="4">
    <source>
        <dbReference type="EMBL" id="CUS03154.2"/>
    </source>
</evidence>
<dbReference type="InterPro" id="IPR002347">
    <property type="entry name" value="SDR_fam"/>
</dbReference>
<keyword evidence="2" id="KW-0560">Oxidoreductase</keyword>
<evidence type="ECO:0000256" key="3">
    <source>
        <dbReference type="RuleBase" id="RU000363"/>
    </source>
</evidence>
<dbReference type="PROSITE" id="PS00061">
    <property type="entry name" value="ADH_SHORT"/>
    <property type="match status" value="1"/>
</dbReference>
<dbReference type="Gene3D" id="3.40.50.720">
    <property type="entry name" value="NAD(P)-binding Rossmann-like Domain"/>
    <property type="match status" value="1"/>
</dbReference>
<accession>A0A160T0X4</accession>
<dbReference type="PRINTS" id="PR00080">
    <property type="entry name" value="SDRFAMILY"/>
</dbReference>
<dbReference type="AlphaFoldDB" id="A0A160T0X4"/>
<evidence type="ECO:0000256" key="1">
    <source>
        <dbReference type="ARBA" id="ARBA00006484"/>
    </source>
</evidence>
<dbReference type="NCBIfam" id="NF004825">
    <property type="entry name" value="PRK06181.1"/>
    <property type="match status" value="1"/>
</dbReference>
<dbReference type="PANTHER" id="PTHR44196:SF1">
    <property type="entry name" value="DEHYDROGENASE_REDUCTASE SDR FAMILY MEMBER 7B"/>
    <property type="match status" value="1"/>
</dbReference>
<comment type="similarity">
    <text evidence="1 3">Belongs to the short-chain dehydrogenases/reductases (SDR) family.</text>
</comment>
<evidence type="ECO:0000313" key="5">
    <source>
        <dbReference type="Proteomes" id="UP000215027"/>
    </source>
</evidence>
<dbReference type="PRINTS" id="PR00081">
    <property type="entry name" value="GDHRDH"/>
</dbReference>
<dbReference type="PANTHER" id="PTHR44196">
    <property type="entry name" value="DEHYDROGENASE/REDUCTASE SDR FAMILY MEMBER 7B"/>
    <property type="match status" value="1"/>
</dbReference>
<dbReference type="GO" id="GO:0016020">
    <property type="term" value="C:membrane"/>
    <property type="evidence" value="ECO:0007669"/>
    <property type="project" value="TreeGrafter"/>
</dbReference>
<evidence type="ECO:0000256" key="2">
    <source>
        <dbReference type="ARBA" id="ARBA00023002"/>
    </source>
</evidence>
<keyword evidence="5" id="KW-1185">Reference proteome</keyword>